<gene>
    <name evidence="2" type="ORF">E6C27_scaffold357G00180</name>
</gene>
<accession>A0A5A7VAU1</accession>
<dbReference type="AlphaFoldDB" id="A0A5A7VAU1"/>
<evidence type="ECO:0000313" key="3">
    <source>
        <dbReference type="Proteomes" id="UP000321393"/>
    </source>
</evidence>
<dbReference type="CDD" id="cd09272">
    <property type="entry name" value="RNase_HI_RT_Ty1"/>
    <property type="match status" value="1"/>
</dbReference>
<dbReference type="PANTHER" id="PTHR11439:SF496">
    <property type="entry name" value="RNA-DIRECTED DNA POLYMERASE"/>
    <property type="match status" value="1"/>
</dbReference>
<protein>
    <submittedName>
        <fullName evidence="2">Gag/pol protein</fullName>
    </submittedName>
</protein>
<proteinExistence type="predicted"/>
<name>A0A5A7VAU1_CUCMM</name>
<keyword evidence="1" id="KW-0175">Coiled coil</keyword>
<dbReference type="EMBL" id="SSTE01004154">
    <property type="protein sequence ID" value="KAA0062801.1"/>
    <property type="molecule type" value="Genomic_DNA"/>
</dbReference>
<evidence type="ECO:0000313" key="2">
    <source>
        <dbReference type="EMBL" id="KAA0062801.1"/>
    </source>
</evidence>
<sequence>MILVIADLRFVLMEECPPFPTTNASQSVRDAYDCWTNANDKAHLYILASMSNILSKKHGIMVTAQMNEAVFNEKSQVFYILKSLPKSFLQFCSNVEMNKIERFVPSSFGSKKIQKRKGGKRKGPTIAVEGKGKAKETSSFKQLEEGEMTLKVETGDVISARAVEDARYGYLYLMEHKSDALEKFKKDKAEVENLLTQFQMKDLGEIQYVLRIQIIRNRKNNTLALSQVTYIDKMLVRYSMQNSKKNLLPFRHGVHLSKEQCPKTPQEARHCYAIGIVSRYQSNPGLDHWTTVKIVLKYLRRTRDYMLVYEAKDLILIGYTDFDFQTDKDSRKSTSGSVFTLNGGTVVWRSIKQGCIADSTMETEYVFYVIYLYILPFSMFEDYFIM</sequence>
<comment type="caution">
    <text evidence="2">The sequence shown here is derived from an EMBL/GenBank/DDBJ whole genome shotgun (WGS) entry which is preliminary data.</text>
</comment>
<feature type="coiled-coil region" evidence="1">
    <location>
        <begin position="174"/>
        <end position="201"/>
    </location>
</feature>
<evidence type="ECO:0000256" key="1">
    <source>
        <dbReference type="SAM" id="Coils"/>
    </source>
</evidence>
<dbReference type="Proteomes" id="UP000321393">
    <property type="component" value="Unassembled WGS sequence"/>
</dbReference>
<dbReference type="PANTHER" id="PTHR11439">
    <property type="entry name" value="GAG-POL-RELATED RETROTRANSPOSON"/>
    <property type="match status" value="1"/>
</dbReference>
<reference evidence="2 3" key="1">
    <citation type="submission" date="2019-08" db="EMBL/GenBank/DDBJ databases">
        <title>Draft genome sequences of two oriental melons (Cucumis melo L. var makuwa).</title>
        <authorList>
            <person name="Kwon S.-Y."/>
        </authorList>
    </citation>
    <scope>NUCLEOTIDE SEQUENCE [LARGE SCALE GENOMIC DNA]</scope>
    <source>
        <strain evidence="3">cv. SW 3</strain>
        <tissue evidence="2">Leaf</tissue>
    </source>
</reference>
<organism evidence="2 3">
    <name type="scientific">Cucumis melo var. makuwa</name>
    <name type="common">Oriental melon</name>
    <dbReference type="NCBI Taxonomy" id="1194695"/>
    <lineage>
        <taxon>Eukaryota</taxon>
        <taxon>Viridiplantae</taxon>
        <taxon>Streptophyta</taxon>
        <taxon>Embryophyta</taxon>
        <taxon>Tracheophyta</taxon>
        <taxon>Spermatophyta</taxon>
        <taxon>Magnoliopsida</taxon>
        <taxon>eudicotyledons</taxon>
        <taxon>Gunneridae</taxon>
        <taxon>Pentapetalae</taxon>
        <taxon>rosids</taxon>
        <taxon>fabids</taxon>
        <taxon>Cucurbitales</taxon>
        <taxon>Cucurbitaceae</taxon>
        <taxon>Benincaseae</taxon>
        <taxon>Cucumis</taxon>
    </lineage>
</organism>
<dbReference type="OrthoDB" id="1721964at2759"/>